<feature type="compositionally biased region" description="Basic and acidic residues" evidence="1">
    <location>
        <begin position="1"/>
        <end position="10"/>
    </location>
</feature>
<evidence type="ECO:0000256" key="1">
    <source>
        <dbReference type="SAM" id="MobiDB-lite"/>
    </source>
</evidence>
<dbReference type="Pfam" id="PF00566">
    <property type="entry name" value="RabGAP-TBC"/>
    <property type="match status" value="1"/>
</dbReference>
<organism evidence="3 4">
    <name type="scientific">Thecamonas trahens ATCC 50062</name>
    <dbReference type="NCBI Taxonomy" id="461836"/>
    <lineage>
        <taxon>Eukaryota</taxon>
        <taxon>Apusozoa</taxon>
        <taxon>Apusomonadida</taxon>
        <taxon>Apusomonadidae</taxon>
        <taxon>Thecamonas</taxon>
    </lineage>
</organism>
<proteinExistence type="predicted"/>
<accession>A0A0L0D6I7</accession>
<dbReference type="STRING" id="461836.A0A0L0D6I7"/>
<dbReference type="InterPro" id="IPR000195">
    <property type="entry name" value="Rab-GAP-TBC_dom"/>
</dbReference>
<dbReference type="FunFam" id="1.10.8.270:FF:000008">
    <property type="entry name" value="Putative TBC1 domain family member 14"/>
    <property type="match status" value="1"/>
</dbReference>
<dbReference type="Proteomes" id="UP000054408">
    <property type="component" value="Unassembled WGS sequence"/>
</dbReference>
<dbReference type="InterPro" id="IPR050302">
    <property type="entry name" value="Rab_GAP_TBC_domain"/>
</dbReference>
<dbReference type="SUPFAM" id="SSF47923">
    <property type="entry name" value="Ypt/Rab-GAP domain of gyp1p"/>
    <property type="match status" value="2"/>
</dbReference>
<dbReference type="SMART" id="SM00164">
    <property type="entry name" value="TBC"/>
    <property type="match status" value="1"/>
</dbReference>
<dbReference type="eggNOG" id="KOG2223">
    <property type="taxonomic scope" value="Eukaryota"/>
</dbReference>
<protein>
    <submittedName>
        <fullName evidence="3">TBC1 domain family member 14</fullName>
    </submittedName>
</protein>
<feature type="compositionally biased region" description="Basic residues" evidence="1">
    <location>
        <begin position="62"/>
        <end position="71"/>
    </location>
</feature>
<evidence type="ECO:0000313" key="3">
    <source>
        <dbReference type="EMBL" id="KNC47815.1"/>
    </source>
</evidence>
<dbReference type="AlphaFoldDB" id="A0A0L0D6I7"/>
<keyword evidence="4" id="KW-1185">Reference proteome</keyword>
<dbReference type="GO" id="GO:0031267">
    <property type="term" value="F:small GTPase binding"/>
    <property type="evidence" value="ECO:0007669"/>
    <property type="project" value="TreeGrafter"/>
</dbReference>
<dbReference type="Gene3D" id="1.10.8.270">
    <property type="entry name" value="putative rabgap domain of human tbc1 domain family member 14 like domains"/>
    <property type="match status" value="1"/>
</dbReference>
<evidence type="ECO:0000259" key="2">
    <source>
        <dbReference type="PROSITE" id="PS50086"/>
    </source>
</evidence>
<feature type="region of interest" description="Disordered" evidence="1">
    <location>
        <begin position="1"/>
        <end position="90"/>
    </location>
</feature>
<evidence type="ECO:0000313" key="4">
    <source>
        <dbReference type="Proteomes" id="UP000054408"/>
    </source>
</evidence>
<reference evidence="3 4" key="1">
    <citation type="submission" date="2010-05" db="EMBL/GenBank/DDBJ databases">
        <title>The Genome Sequence of Thecamonas trahens ATCC 50062.</title>
        <authorList>
            <consortium name="The Broad Institute Genome Sequencing Platform"/>
            <person name="Russ C."/>
            <person name="Cuomo C."/>
            <person name="Shea T."/>
            <person name="Young S.K."/>
            <person name="Zeng Q."/>
            <person name="Koehrsen M."/>
            <person name="Haas B."/>
            <person name="Borodovsky M."/>
            <person name="Guigo R."/>
            <person name="Alvarado L."/>
            <person name="Berlin A."/>
            <person name="Bochicchio J."/>
            <person name="Borenstein D."/>
            <person name="Chapman S."/>
            <person name="Chen Z."/>
            <person name="Freedman E."/>
            <person name="Gellesch M."/>
            <person name="Goldberg J."/>
            <person name="Griggs A."/>
            <person name="Gujja S."/>
            <person name="Heilman E."/>
            <person name="Heiman D."/>
            <person name="Hepburn T."/>
            <person name="Howarth C."/>
            <person name="Jen D."/>
            <person name="Larson L."/>
            <person name="Mehta T."/>
            <person name="Park D."/>
            <person name="Pearson M."/>
            <person name="Roberts A."/>
            <person name="Saif S."/>
            <person name="Shenoy N."/>
            <person name="Sisk P."/>
            <person name="Stolte C."/>
            <person name="Sykes S."/>
            <person name="Thomson T."/>
            <person name="Walk T."/>
            <person name="White J."/>
            <person name="Yandava C."/>
            <person name="Burger G."/>
            <person name="Gray M.W."/>
            <person name="Holland P.W.H."/>
            <person name="King N."/>
            <person name="Lang F.B.F."/>
            <person name="Roger A.J."/>
            <person name="Ruiz-Trillo I."/>
            <person name="Lander E."/>
            <person name="Nusbaum C."/>
        </authorList>
    </citation>
    <scope>NUCLEOTIDE SEQUENCE [LARGE SCALE GENOMIC DNA]</scope>
    <source>
        <strain evidence="3 4">ATCC 50062</strain>
    </source>
</reference>
<dbReference type="PROSITE" id="PS50086">
    <property type="entry name" value="TBC_RABGAP"/>
    <property type="match status" value="1"/>
</dbReference>
<gene>
    <name evidence="3" type="ORF">AMSG_04044</name>
</gene>
<dbReference type="OrthoDB" id="294251at2759"/>
<dbReference type="PANTHER" id="PTHR47219">
    <property type="entry name" value="RAB GTPASE-ACTIVATING PROTEIN 1-LIKE"/>
    <property type="match status" value="1"/>
</dbReference>
<dbReference type="Gene3D" id="1.10.472.80">
    <property type="entry name" value="Ypt/Rab-GAP domain of gyp1p, domain 3"/>
    <property type="match status" value="1"/>
</dbReference>
<name>A0A0L0D6I7_THETB</name>
<dbReference type="EMBL" id="GL349448">
    <property type="protein sequence ID" value="KNC47815.1"/>
    <property type="molecule type" value="Genomic_DNA"/>
</dbReference>
<feature type="domain" description="Rab-GAP TBC" evidence="2">
    <location>
        <begin position="126"/>
        <end position="335"/>
    </location>
</feature>
<dbReference type="GO" id="GO:0005096">
    <property type="term" value="F:GTPase activator activity"/>
    <property type="evidence" value="ECO:0007669"/>
    <property type="project" value="TreeGrafter"/>
</dbReference>
<sequence length="405" mass="44268">MGAEGTHDEAPATLTAQPLPTTPSRLAVGSGSDPDPDPYSPEVASARPESLPPKSRAEAARHAKLVRKMKKQAAAAEAKSRKAATRREDKLVSSKAAWMELIHGNGLGAGASKKQRKKVAELLRLGVPSSARPRVWAAALGNPLSITPDLFDILRSKASEAHSLARAARQSGAADGETSLAPREHSLLGIYLDLPRTYPELSIFDEGGPMHDQLRDVLGAFVCYRPDMGYVQGMSFPAALLLLNLPLYDAFVAFCTLLNMPLLAAFFRLETDELSRWMDEFNALAHEVLPDLAIHLDAVGLQPNLYLVPWVMTLFARALPLDLAAHAWDYLFIHGQVFIFHMALGILLYLRDQLLAEDFEGAMLLLSGRLPHDTSDADLFAAVRSIKLSPRLWLVLRRVSTCSTV</sequence>
<dbReference type="RefSeq" id="XP_013759293.1">
    <property type="nucleotide sequence ID" value="XM_013903839.1"/>
</dbReference>
<feature type="compositionally biased region" description="Low complexity" evidence="1">
    <location>
        <begin position="11"/>
        <end position="33"/>
    </location>
</feature>
<dbReference type="OMA" id="FQEAGPY"/>
<dbReference type="GeneID" id="25563608"/>
<dbReference type="InterPro" id="IPR035969">
    <property type="entry name" value="Rab-GAP_TBC_sf"/>
</dbReference>
<dbReference type="PANTHER" id="PTHR47219:SF15">
    <property type="entry name" value="TBC1 DOMAIN FAMILY MEMBER 12 ISOFORM X1"/>
    <property type="match status" value="1"/>
</dbReference>